<proteinExistence type="predicted"/>
<dbReference type="EMBL" id="KV419397">
    <property type="protein sequence ID" value="KZS97312.1"/>
    <property type="molecule type" value="Genomic_DNA"/>
</dbReference>
<organism evidence="1 2">
    <name type="scientific">Sistotremastrum niveocremeum HHB9708</name>
    <dbReference type="NCBI Taxonomy" id="1314777"/>
    <lineage>
        <taxon>Eukaryota</taxon>
        <taxon>Fungi</taxon>
        <taxon>Dikarya</taxon>
        <taxon>Basidiomycota</taxon>
        <taxon>Agaricomycotina</taxon>
        <taxon>Agaricomycetes</taxon>
        <taxon>Sistotremastrales</taxon>
        <taxon>Sistotremastraceae</taxon>
        <taxon>Sertulicium</taxon>
        <taxon>Sertulicium niveocremeum</taxon>
    </lineage>
</organism>
<keyword evidence="2" id="KW-1185">Reference proteome</keyword>
<name>A0A164YWR4_9AGAM</name>
<protein>
    <submittedName>
        <fullName evidence="1">Uncharacterized protein</fullName>
    </submittedName>
</protein>
<dbReference type="Proteomes" id="UP000076722">
    <property type="component" value="Unassembled WGS sequence"/>
</dbReference>
<dbReference type="AlphaFoldDB" id="A0A164YWR4"/>
<reference evidence="1 2" key="1">
    <citation type="journal article" date="2016" name="Mol. Biol. Evol.">
        <title>Comparative Genomics of Early-Diverging Mushroom-Forming Fungi Provides Insights into the Origins of Lignocellulose Decay Capabilities.</title>
        <authorList>
            <person name="Nagy L.G."/>
            <person name="Riley R."/>
            <person name="Tritt A."/>
            <person name="Adam C."/>
            <person name="Daum C."/>
            <person name="Floudas D."/>
            <person name="Sun H."/>
            <person name="Yadav J.S."/>
            <person name="Pangilinan J."/>
            <person name="Larsson K.H."/>
            <person name="Matsuura K."/>
            <person name="Barry K."/>
            <person name="Labutti K."/>
            <person name="Kuo R."/>
            <person name="Ohm R.A."/>
            <person name="Bhattacharya S.S."/>
            <person name="Shirouzu T."/>
            <person name="Yoshinaga Y."/>
            <person name="Martin F.M."/>
            <person name="Grigoriev I.V."/>
            <person name="Hibbett D.S."/>
        </authorList>
    </citation>
    <scope>NUCLEOTIDE SEQUENCE [LARGE SCALE GENOMIC DNA]</scope>
    <source>
        <strain evidence="1 2">HHB9708</strain>
    </source>
</reference>
<evidence type="ECO:0000313" key="2">
    <source>
        <dbReference type="Proteomes" id="UP000076722"/>
    </source>
</evidence>
<sequence>MRTCNDGSRQVTNSPLHIPLSAFRLISFPRMCCSSNLGCLQLMQRIVSGIQIAGDYRNLMPRYFTIFSLLPFQLIMIQMRKKILEEKILDNSGTLLKDLGITGEHTELDRRLQKVNIVCVRSPNFPTSHAQYNSLLSGTIRAEIEDMYAFRDLCQLFCFHFGCFARDRDKRWIIGRVANELRRR</sequence>
<accession>A0A164YWR4</accession>
<evidence type="ECO:0000313" key="1">
    <source>
        <dbReference type="EMBL" id="KZS97312.1"/>
    </source>
</evidence>
<gene>
    <name evidence="1" type="ORF">SISNIDRAFT_250014</name>
</gene>